<dbReference type="InterPro" id="IPR024224">
    <property type="entry name" value="DENND6"/>
</dbReference>
<dbReference type="PROSITE" id="PS50211">
    <property type="entry name" value="DENN"/>
    <property type="match status" value="1"/>
</dbReference>
<comment type="caution">
    <text evidence="4">The sequence shown here is derived from an EMBL/GenBank/DDBJ whole genome shotgun (WGS) entry which is preliminary data.</text>
</comment>
<evidence type="ECO:0000259" key="3">
    <source>
        <dbReference type="PROSITE" id="PS50211"/>
    </source>
</evidence>
<organism evidence="4 5">
    <name type="scientific">Pythium oligandrum</name>
    <name type="common">Mycoparasitic fungus</name>
    <dbReference type="NCBI Taxonomy" id="41045"/>
    <lineage>
        <taxon>Eukaryota</taxon>
        <taxon>Sar</taxon>
        <taxon>Stramenopiles</taxon>
        <taxon>Oomycota</taxon>
        <taxon>Peronosporomycetes</taxon>
        <taxon>Pythiales</taxon>
        <taxon>Pythiaceae</taxon>
        <taxon>Pythium</taxon>
    </lineage>
</organism>
<reference evidence="4" key="1">
    <citation type="submission" date="2019-03" db="EMBL/GenBank/DDBJ databases">
        <title>Long read genome sequence of the mycoparasitic Pythium oligandrum ATCC 38472 isolated from sugarbeet rhizosphere.</title>
        <authorList>
            <person name="Gaulin E."/>
        </authorList>
    </citation>
    <scope>NUCLEOTIDE SEQUENCE</scope>
    <source>
        <strain evidence="4">ATCC 38472_TT</strain>
    </source>
</reference>
<evidence type="ECO:0000256" key="2">
    <source>
        <dbReference type="SAM" id="MobiDB-lite"/>
    </source>
</evidence>
<comment type="similarity">
    <text evidence="1">Belongs to the DENND6 family.</text>
</comment>
<feature type="compositionally biased region" description="Acidic residues" evidence="2">
    <location>
        <begin position="205"/>
        <end position="214"/>
    </location>
</feature>
<name>A0A8K1CHW0_PYTOL</name>
<accession>A0A8K1CHW0</accession>
<proteinExistence type="inferred from homology"/>
<dbReference type="EMBL" id="SPLM01000072">
    <property type="protein sequence ID" value="TMW63520.1"/>
    <property type="molecule type" value="Genomic_DNA"/>
</dbReference>
<dbReference type="Proteomes" id="UP000794436">
    <property type="component" value="Unassembled WGS sequence"/>
</dbReference>
<dbReference type="PANTHER" id="PTHR13677">
    <property type="entry name" value="LD41638P"/>
    <property type="match status" value="1"/>
</dbReference>
<feature type="domain" description="UDENN" evidence="3">
    <location>
        <begin position="16"/>
        <end position="540"/>
    </location>
</feature>
<keyword evidence="5" id="KW-1185">Reference proteome</keyword>
<dbReference type="AlphaFoldDB" id="A0A8K1CHW0"/>
<gene>
    <name evidence="4" type="ORF">Poli38472_002461</name>
</gene>
<evidence type="ECO:0000256" key="1">
    <source>
        <dbReference type="ARBA" id="ARBA00007159"/>
    </source>
</evidence>
<dbReference type="GO" id="GO:0055037">
    <property type="term" value="C:recycling endosome"/>
    <property type="evidence" value="ECO:0007669"/>
    <property type="project" value="TreeGrafter"/>
</dbReference>
<feature type="region of interest" description="Disordered" evidence="2">
    <location>
        <begin position="205"/>
        <end position="243"/>
    </location>
</feature>
<protein>
    <recommendedName>
        <fullName evidence="3">UDENN domain-containing protein</fullName>
    </recommendedName>
</protein>
<dbReference type="PANTHER" id="PTHR13677:SF0">
    <property type="entry name" value="LD41638P"/>
    <property type="match status" value="1"/>
</dbReference>
<sequence length="628" mass="71093">MATTAAQGGSGMYGLKALATVVFDIDSGQRLDALYPAACDLSEDARQSIAHLSLPHSNKQDEGDTQFTVRFPKARGSSEFLYGFVLFRQQRDASRSRGYFQRALVIVSSLPYVDLFDRVLRVIGPLFFQAGASVLEALYENMLVWPAPMLNTPLSLPLAGTCISCIVPDLLDYSQLDAKRTIEMRSPSPTGHFIADQDDLFEQDENEDGEEADGVDERDPSDGDDADEDDQAVRPPSPSFGDVLLSKRPNQVTAFESIGLYSSFMGVENCLWQLWQLAITGESLIILSPHARTCCQATLAFTSLIAPLKFEGDYRPYYALYEVDFDELVSRHKGGPGSTDKTTVIGTTNPFFMKSFKHWPNAIIFPFLEHTAKDAPRSRLLADGSSDDGCRSVRIKQNVELETLEDSDRALLLRRRLRYVNPDTTVLNQLVSPPEVFVTQTATTEEEPYITINNAILRRHFRKLTKRFLRPFDQYFGVWNCGGTNSHLYMRVEEILKPFDLQSFLASVNPRRLPPQIKRTKWRSLYTAFVKSGHFEPWFQYRRDRCVYEFTQTLRVLRETVTPELLLTSPCGDRLSLDACRALLKEIKATLALEKRQSQREDDDAQLQVIQKHLVAVRERIHQLQGAT</sequence>
<evidence type="ECO:0000313" key="5">
    <source>
        <dbReference type="Proteomes" id="UP000794436"/>
    </source>
</evidence>
<dbReference type="InterPro" id="IPR037516">
    <property type="entry name" value="Tripartite_DENN"/>
</dbReference>
<evidence type="ECO:0000313" key="4">
    <source>
        <dbReference type="EMBL" id="TMW63520.1"/>
    </source>
</evidence>
<dbReference type="OrthoDB" id="10265409at2759"/>
<dbReference type="GO" id="GO:0005085">
    <property type="term" value="F:guanyl-nucleotide exchange factor activity"/>
    <property type="evidence" value="ECO:0007669"/>
    <property type="project" value="InterPro"/>
</dbReference>